<comment type="caution">
    <text evidence="2">The sequence shown here is derived from an EMBL/GenBank/DDBJ whole genome shotgun (WGS) entry which is preliminary data.</text>
</comment>
<evidence type="ECO:0000313" key="2">
    <source>
        <dbReference type="EMBL" id="TGA96277.1"/>
    </source>
</evidence>
<evidence type="ECO:0000256" key="1">
    <source>
        <dbReference type="SAM" id="Phobius"/>
    </source>
</evidence>
<gene>
    <name evidence="2" type="ORF">E4665_15995</name>
</gene>
<proteinExistence type="predicted"/>
<protein>
    <submittedName>
        <fullName evidence="2">HXXEE domain-containing protein</fullName>
    </submittedName>
</protein>
<dbReference type="Proteomes" id="UP000298347">
    <property type="component" value="Unassembled WGS sequence"/>
</dbReference>
<feature type="transmembrane region" description="Helical" evidence="1">
    <location>
        <begin position="71"/>
        <end position="92"/>
    </location>
</feature>
<dbReference type="OrthoDB" id="2221824at2"/>
<keyword evidence="1" id="KW-0812">Transmembrane</keyword>
<keyword evidence="1" id="KW-1133">Transmembrane helix</keyword>
<name>A0A4Z0GJR7_9BACL</name>
<organism evidence="2 3">
    <name type="scientific">Sporolactobacillus shoreae</name>
    <dbReference type="NCBI Taxonomy" id="1465501"/>
    <lineage>
        <taxon>Bacteria</taxon>
        <taxon>Bacillati</taxon>
        <taxon>Bacillota</taxon>
        <taxon>Bacilli</taxon>
        <taxon>Bacillales</taxon>
        <taxon>Sporolactobacillaceae</taxon>
        <taxon>Sporolactobacillus</taxon>
    </lineage>
</organism>
<keyword evidence="3" id="KW-1185">Reference proteome</keyword>
<sequence>METSMFLLFLFTISLHNTEEGIWLIRMTQNSKFGFHQAVKQDQFLFAVIAVTAVAYFVTSMFIFYPDNSLFKYAYFGYVVAMMINVIFPHALSTIVERRYSPGLMTGLLLILPIHTILIVRAFHNHLISVSGLIIGTLIMSIAMILLIPVMFKLSARLLQ</sequence>
<dbReference type="InterPro" id="IPR025671">
    <property type="entry name" value="HXXEE"/>
</dbReference>
<keyword evidence="1" id="KW-0472">Membrane</keyword>
<accession>A0A4Z0GJR7</accession>
<evidence type="ECO:0000313" key="3">
    <source>
        <dbReference type="Proteomes" id="UP000298347"/>
    </source>
</evidence>
<feature type="transmembrane region" description="Helical" evidence="1">
    <location>
        <begin position="45"/>
        <end position="65"/>
    </location>
</feature>
<feature type="transmembrane region" description="Helical" evidence="1">
    <location>
        <begin position="130"/>
        <end position="152"/>
    </location>
</feature>
<dbReference type="RefSeq" id="WP_135349805.1">
    <property type="nucleotide sequence ID" value="NZ_SRJD01000027.1"/>
</dbReference>
<dbReference type="EMBL" id="SRJD01000027">
    <property type="protein sequence ID" value="TGA96277.1"/>
    <property type="molecule type" value="Genomic_DNA"/>
</dbReference>
<feature type="transmembrane region" description="Helical" evidence="1">
    <location>
        <begin position="104"/>
        <end position="124"/>
    </location>
</feature>
<dbReference type="AlphaFoldDB" id="A0A4Z0GJR7"/>
<reference evidence="2 3" key="1">
    <citation type="journal article" date="2015" name="Int. J. Syst. Evol. Microbiol.">
        <title>Sporolactobacillus shoreae sp. nov. and Sporolactobacillus spathodeae sp. nov., two spore-forming lactic acid bacteria isolated from tree barks in Thailand.</title>
        <authorList>
            <person name="Thamacharoensuk T."/>
            <person name="Kitahara M."/>
            <person name="Ohkuma M."/>
            <person name="Thongchul N."/>
            <person name="Tanasupawat S."/>
        </authorList>
    </citation>
    <scope>NUCLEOTIDE SEQUENCE [LARGE SCALE GENOMIC DNA]</scope>
    <source>
        <strain evidence="2 3">BK92</strain>
    </source>
</reference>
<dbReference type="Pfam" id="PF13787">
    <property type="entry name" value="HXXEE"/>
    <property type="match status" value="1"/>
</dbReference>